<evidence type="ECO:0000256" key="4">
    <source>
        <dbReference type="ARBA" id="ARBA00022980"/>
    </source>
</evidence>
<dbReference type="InterPro" id="IPR035980">
    <property type="entry name" value="Ribosomal_bS6_sf"/>
</dbReference>
<organism evidence="7">
    <name type="scientific">freshwater metagenome</name>
    <dbReference type="NCBI Taxonomy" id="449393"/>
    <lineage>
        <taxon>unclassified sequences</taxon>
        <taxon>metagenomes</taxon>
        <taxon>ecological metagenomes</taxon>
    </lineage>
</organism>
<accession>A0A6J6DG94</accession>
<reference evidence="7" key="1">
    <citation type="submission" date="2020-05" db="EMBL/GenBank/DDBJ databases">
        <authorList>
            <person name="Chiriac C."/>
            <person name="Salcher M."/>
            <person name="Ghai R."/>
            <person name="Kavagutti S V."/>
        </authorList>
    </citation>
    <scope>NUCLEOTIDE SEQUENCE</scope>
</reference>
<evidence type="ECO:0000256" key="1">
    <source>
        <dbReference type="ARBA" id="ARBA00009512"/>
    </source>
</evidence>
<comment type="similarity">
    <text evidence="1">Belongs to the bacterial ribosomal protein bS6 family.</text>
</comment>
<evidence type="ECO:0000256" key="3">
    <source>
        <dbReference type="ARBA" id="ARBA00022884"/>
    </source>
</evidence>
<keyword evidence="5" id="KW-0687">Ribonucleoprotein</keyword>
<dbReference type="FunFam" id="3.30.70.60:FF:000002">
    <property type="entry name" value="30S ribosomal protein S6"/>
    <property type="match status" value="1"/>
</dbReference>
<dbReference type="GO" id="GO:0070181">
    <property type="term" value="F:small ribosomal subunit rRNA binding"/>
    <property type="evidence" value="ECO:0007669"/>
    <property type="project" value="TreeGrafter"/>
</dbReference>
<dbReference type="EMBL" id="CAEZTH010000031">
    <property type="protein sequence ID" value="CAB4560388.1"/>
    <property type="molecule type" value="Genomic_DNA"/>
</dbReference>
<dbReference type="InterPro" id="IPR000529">
    <property type="entry name" value="Ribosomal_bS6"/>
</dbReference>
<dbReference type="PANTHER" id="PTHR21011:SF1">
    <property type="entry name" value="SMALL RIBOSOMAL SUBUNIT PROTEIN BS6M"/>
    <property type="match status" value="1"/>
</dbReference>
<dbReference type="AlphaFoldDB" id="A0A6J6DG94"/>
<dbReference type="GO" id="GO:0003735">
    <property type="term" value="F:structural constituent of ribosome"/>
    <property type="evidence" value="ECO:0007669"/>
    <property type="project" value="InterPro"/>
</dbReference>
<evidence type="ECO:0000256" key="6">
    <source>
        <dbReference type="SAM" id="MobiDB-lite"/>
    </source>
</evidence>
<dbReference type="CDD" id="cd00473">
    <property type="entry name" value="bS6"/>
    <property type="match status" value="1"/>
</dbReference>
<dbReference type="GO" id="GO:1990904">
    <property type="term" value="C:ribonucleoprotein complex"/>
    <property type="evidence" value="ECO:0007669"/>
    <property type="project" value="UniProtKB-KW"/>
</dbReference>
<dbReference type="InterPro" id="IPR014717">
    <property type="entry name" value="Transl_elong_EF1B/ribsomal_bS6"/>
</dbReference>
<dbReference type="Pfam" id="PF01250">
    <property type="entry name" value="Ribosomal_S6"/>
    <property type="match status" value="1"/>
</dbReference>
<protein>
    <submittedName>
        <fullName evidence="7">Unannotated protein</fullName>
    </submittedName>
</protein>
<dbReference type="PROSITE" id="PS01048">
    <property type="entry name" value="RIBOSOMAL_S6"/>
    <property type="match status" value="1"/>
</dbReference>
<evidence type="ECO:0000256" key="2">
    <source>
        <dbReference type="ARBA" id="ARBA00022730"/>
    </source>
</evidence>
<name>A0A6J6DG94_9ZZZZ</name>
<keyword evidence="4" id="KW-0689">Ribosomal protein</keyword>
<evidence type="ECO:0000313" key="7">
    <source>
        <dbReference type="EMBL" id="CAB4560388.1"/>
    </source>
</evidence>
<dbReference type="NCBIfam" id="TIGR00166">
    <property type="entry name" value="S6"/>
    <property type="match status" value="1"/>
</dbReference>
<dbReference type="SUPFAM" id="SSF54995">
    <property type="entry name" value="Ribosomal protein S6"/>
    <property type="match status" value="1"/>
</dbReference>
<gene>
    <name evidence="7" type="ORF">UFOPK1639_00402</name>
</gene>
<keyword evidence="3" id="KW-0694">RNA-binding</keyword>
<evidence type="ECO:0000256" key="5">
    <source>
        <dbReference type="ARBA" id="ARBA00023274"/>
    </source>
</evidence>
<proteinExistence type="inferred from homology"/>
<keyword evidence="2" id="KW-0699">rRNA-binding</keyword>
<dbReference type="HAMAP" id="MF_00360">
    <property type="entry name" value="Ribosomal_bS6"/>
    <property type="match status" value="1"/>
</dbReference>
<dbReference type="GO" id="GO:0005737">
    <property type="term" value="C:cytoplasm"/>
    <property type="evidence" value="ECO:0007669"/>
    <property type="project" value="UniProtKB-ARBA"/>
</dbReference>
<dbReference type="GO" id="GO:0006412">
    <property type="term" value="P:translation"/>
    <property type="evidence" value="ECO:0007669"/>
    <property type="project" value="InterPro"/>
</dbReference>
<dbReference type="PANTHER" id="PTHR21011">
    <property type="entry name" value="MITOCHONDRIAL 28S RIBOSOMAL PROTEIN S6"/>
    <property type="match status" value="1"/>
</dbReference>
<dbReference type="Gene3D" id="3.30.70.60">
    <property type="match status" value="1"/>
</dbReference>
<sequence>MHQYEVMVILDPTVEEKTVEPSIQKFLKVITDAKGTIDTLSIWGRRRLAYEIKKQTEGIYAVINMTAPSEAVIELDRQLNISEAVMRTKVLRAEDVQFTITPIEYSPERPARKPYAKKGDSDSRSDSRSEGRSDFRSDSKPSYKKQEAAAEVAAVVE</sequence>
<feature type="region of interest" description="Disordered" evidence="6">
    <location>
        <begin position="102"/>
        <end position="157"/>
    </location>
</feature>
<feature type="compositionally biased region" description="Basic and acidic residues" evidence="6">
    <location>
        <begin position="106"/>
        <end position="148"/>
    </location>
</feature>
<dbReference type="InterPro" id="IPR020815">
    <property type="entry name" value="Ribosomal_bS6_CS"/>
</dbReference>
<dbReference type="GO" id="GO:0005840">
    <property type="term" value="C:ribosome"/>
    <property type="evidence" value="ECO:0007669"/>
    <property type="project" value="UniProtKB-KW"/>
</dbReference>
<dbReference type="InterPro" id="IPR020814">
    <property type="entry name" value="Ribosomal_S6_plastid/chlpt"/>
</dbReference>